<feature type="compositionally biased region" description="Polar residues" evidence="1">
    <location>
        <begin position="1"/>
        <end position="10"/>
    </location>
</feature>
<name>A0A0N4UZJ0_ENTVE</name>
<keyword evidence="3" id="KW-1185">Reference proteome</keyword>
<evidence type="ECO:0000313" key="4">
    <source>
        <dbReference type="WBParaSite" id="EVEC_0000304601-mRNA-1"/>
    </source>
</evidence>
<dbReference type="WBParaSite" id="EVEC_0000304601-mRNA-1">
    <property type="protein sequence ID" value="EVEC_0000304601-mRNA-1"/>
    <property type="gene ID" value="EVEC_0000304601"/>
</dbReference>
<dbReference type="Proteomes" id="UP000274131">
    <property type="component" value="Unassembled WGS sequence"/>
</dbReference>
<evidence type="ECO:0000313" key="3">
    <source>
        <dbReference type="Proteomes" id="UP000274131"/>
    </source>
</evidence>
<feature type="compositionally biased region" description="Acidic residues" evidence="1">
    <location>
        <begin position="17"/>
        <end position="28"/>
    </location>
</feature>
<dbReference type="AlphaFoldDB" id="A0A0N4UZJ0"/>
<proteinExistence type="predicted"/>
<reference evidence="2 3" key="2">
    <citation type="submission" date="2018-10" db="EMBL/GenBank/DDBJ databases">
        <authorList>
            <consortium name="Pathogen Informatics"/>
        </authorList>
    </citation>
    <scope>NUCLEOTIDE SEQUENCE [LARGE SCALE GENOMIC DNA]</scope>
</reference>
<protein>
    <submittedName>
        <fullName evidence="2 4">Uncharacterized protein</fullName>
    </submittedName>
</protein>
<evidence type="ECO:0000256" key="1">
    <source>
        <dbReference type="SAM" id="MobiDB-lite"/>
    </source>
</evidence>
<organism evidence="4">
    <name type="scientific">Enterobius vermicularis</name>
    <name type="common">Human pinworm</name>
    <dbReference type="NCBI Taxonomy" id="51028"/>
    <lineage>
        <taxon>Eukaryota</taxon>
        <taxon>Metazoa</taxon>
        <taxon>Ecdysozoa</taxon>
        <taxon>Nematoda</taxon>
        <taxon>Chromadorea</taxon>
        <taxon>Rhabditida</taxon>
        <taxon>Spirurina</taxon>
        <taxon>Oxyuridomorpha</taxon>
        <taxon>Oxyuroidea</taxon>
        <taxon>Oxyuridae</taxon>
        <taxon>Enterobius</taxon>
    </lineage>
</organism>
<gene>
    <name evidence="2" type="ORF">EVEC_LOCUS2754</name>
</gene>
<evidence type="ECO:0000313" key="2">
    <source>
        <dbReference type="EMBL" id="VDD87611.1"/>
    </source>
</evidence>
<feature type="compositionally biased region" description="Basic residues" evidence="1">
    <location>
        <begin position="32"/>
        <end position="41"/>
    </location>
</feature>
<sequence>MFPNVTQLVTKFSEREEATEDEEVEEGEEKEKKKKKKKKKKKDDLRKAEVTNGQQSELNVNVRLKSVLMEVHEKCQ</sequence>
<dbReference type="EMBL" id="UXUI01007445">
    <property type="protein sequence ID" value="VDD87611.1"/>
    <property type="molecule type" value="Genomic_DNA"/>
</dbReference>
<accession>A0A0N4UZJ0</accession>
<feature type="region of interest" description="Disordered" evidence="1">
    <location>
        <begin position="1"/>
        <end position="57"/>
    </location>
</feature>
<reference evidence="4" key="1">
    <citation type="submission" date="2017-02" db="UniProtKB">
        <authorList>
            <consortium name="WormBaseParasite"/>
        </authorList>
    </citation>
    <scope>IDENTIFICATION</scope>
</reference>